<accession>A0AAX0LAZ5</accession>
<gene>
    <name evidence="2" type="ORF">BFG04_00360</name>
</gene>
<evidence type="ECO:0000313" key="2">
    <source>
        <dbReference type="EMBL" id="OPA81631.1"/>
    </source>
</evidence>
<dbReference type="InterPro" id="IPR004714">
    <property type="entry name" value="Cyt_oxidase_maturation_cbb3"/>
</dbReference>
<feature type="transmembrane region" description="Helical" evidence="1">
    <location>
        <begin position="6"/>
        <end position="28"/>
    </location>
</feature>
<proteinExistence type="predicted"/>
<comment type="caution">
    <text evidence="2">The sequence shown here is derived from an EMBL/GenBank/DDBJ whole genome shotgun (WGS) entry which is preliminary data.</text>
</comment>
<name>A0AAX0LAZ5_9BACT</name>
<keyword evidence="1" id="KW-0812">Transmembrane</keyword>
<evidence type="ECO:0000313" key="3">
    <source>
        <dbReference type="Proteomes" id="UP000189728"/>
    </source>
</evidence>
<keyword evidence="1" id="KW-0472">Membrane</keyword>
<reference evidence="2 3" key="1">
    <citation type="submission" date="2016-08" db="EMBL/GenBank/DDBJ databases">
        <title>Campylobacter species from sea mammals.</title>
        <authorList>
            <person name="Gilbert M.J."/>
            <person name="Byrne B.A."/>
            <person name="Zomer A.L."/>
            <person name="Wagenaar J.A."/>
        </authorList>
    </citation>
    <scope>NUCLEOTIDE SEQUENCE [LARGE SCALE GENOMIC DNA]</scope>
    <source>
        <strain evidence="2 3">1105248</strain>
    </source>
</reference>
<evidence type="ECO:0000256" key="1">
    <source>
        <dbReference type="SAM" id="Phobius"/>
    </source>
</evidence>
<dbReference type="Pfam" id="PF03597">
    <property type="entry name" value="FixS"/>
    <property type="match status" value="1"/>
</dbReference>
<dbReference type="RefSeq" id="WP_069632288.1">
    <property type="nucleotide sequence ID" value="NZ_CP012546.1"/>
</dbReference>
<dbReference type="EMBL" id="MCRK01000012">
    <property type="protein sequence ID" value="OPA81631.1"/>
    <property type="molecule type" value="Genomic_DNA"/>
</dbReference>
<dbReference type="AlphaFoldDB" id="A0AAX0LAZ5"/>
<organism evidence="2 3">
    <name type="scientific">Campylobacter pinnipediorum subsp. pinnipediorum</name>
    <dbReference type="NCBI Taxonomy" id="1660067"/>
    <lineage>
        <taxon>Bacteria</taxon>
        <taxon>Pseudomonadati</taxon>
        <taxon>Campylobacterota</taxon>
        <taxon>Epsilonproteobacteria</taxon>
        <taxon>Campylobacterales</taxon>
        <taxon>Campylobacteraceae</taxon>
        <taxon>Campylobacter</taxon>
    </lineage>
</organism>
<dbReference type="Proteomes" id="UP000189728">
    <property type="component" value="Unassembled WGS sequence"/>
</dbReference>
<keyword evidence="1" id="KW-1133">Transmembrane helix</keyword>
<protein>
    <submittedName>
        <fullName evidence="2">Cytochrome C oxidase subunit II</fullName>
    </submittedName>
</protein>
<sequence length="77" mass="8908">MSNGVIATMLFISVALGAFALFGLIWGIKNKQFEDYRKFLDGNKFDDEDALNDAYELEKRKKEALKKQKEKNYMPPD</sequence>